<dbReference type="Proteomes" id="UP000182753">
    <property type="component" value="Unassembled WGS sequence"/>
</dbReference>
<dbReference type="EMBL" id="MNUJ01000007">
    <property type="protein sequence ID" value="OIN90172.1"/>
    <property type="molecule type" value="Genomic_DNA"/>
</dbReference>
<dbReference type="GO" id="GO:0000179">
    <property type="term" value="F:rRNA (adenine-N6,N6-)-dimethyltransferase activity"/>
    <property type="evidence" value="ECO:0007669"/>
    <property type="project" value="UniProtKB-UniRule"/>
</dbReference>
<feature type="binding site" evidence="5">
    <location>
        <position position="61"/>
    </location>
    <ligand>
        <name>S-adenosyl-L-methionine</name>
        <dbReference type="ChEBI" id="CHEBI:59789"/>
    </ligand>
</feature>
<dbReference type="GO" id="GO:0003723">
    <property type="term" value="F:RNA binding"/>
    <property type="evidence" value="ECO:0007669"/>
    <property type="project" value="UniProtKB-UniRule"/>
</dbReference>
<dbReference type="InterPro" id="IPR020596">
    <property type="entry name" value="rRNA_Ade_Mease_Trfase_CS"/>
</dbReference>
<dbReference type="AlphaFoldDB" id="A0A1J4RUZ7"/>
<gene>
    <name evidence="7" type="ORF">AUJ40_00345</name>
</gene>
<sequence length="298" mass="34208">MSKDKRQLSHSQNFLRNSKLVAKLVADSGINSNDNVFEIGPGKGIITCQLAEKAARVIAIEYDRGLADSLKQTFANYGSVEIVFGDFLKIKLPEQGNYKVFSNIPFNLTADILEKLTSVVNPPQDSHLIVQEDAARKYAGGPYGEERLRSLMLKPRFELTVTHRFRSTDFYPVPSVNIVMFRIKKREQCLLNGKEISAYRDFVVYVFSQYGRNLKERMKQIFTNEQFRRQASEQKFSSSARPGDLSFEQWIGLFRYFIKGVSDDKQAITHGSYSRLTREQGKLEKIHRTRSAKGKTRR</sequence>
<feature type="binding site" evidence="5">
    <location>
        <position position="86"/>
    </location>
    <ligand>
        <name>S-adenosyl-L-methionine</name>
        <dbReference type="ChEBI" id="CHEBI:59789"/>
    </ligand>
</feature>
<dbReference type="Pfam" id="PF00398">
    <property type="entry name" value="RrnaAD"/>
    <property type="match status" value="1"/>
</dbReference>
<dbReference type="Gene3D" id="1.10.8.100">
    <property type="entry name" value="Ribosomal RNA adenine dimethylase-like, domain 2"/>
    <property type="match status" value="1"/>
</dbReference>
<organism evidence="7 8">
    <name type="scientific">Candidatus Berkelbacteria bacterium CG1_02_42_45</name>
    <dbReference type="NCBI Taxonomy" id="1805036"/>
    <lineage>
        <taxon>Bacteria</taxon>
        <taxon>Candidatus Berkelbacteria</taxon>
    </lineage>
</organism>
<dbReference type="SUPFAM" id="SSF53335">
    <property type="entry name" value="S-adenosyl-L-methionine-dependent methyltransferases"/>
    <property type="match status" value="1"/>
</dbReference>
<feature type="binding site" evidence="5">
    <location>
        <position position="103"/>
    </location>
    <ligand>
        <name>S-adenosyl-L-methionine</name>
        <dbReference type="ChEBI" id="CHEBI:59789"/>
    </ligand>
</feature>
<dbReference type="InterPro" id="IPR020598">
    <property type="entry name" value="rRNA_Ade_methylase_Trfase_N"/>
</dbReference>
<evidence type="ECO:0000256" key="4">
    <source>
        <dbReference type="ARBA" id="ARBA00022884"/>
    </source>
</evidence>
<protein>
    <recommendedName>
        <fullName evidence="6">Ribosomal RNA adenine methylase transferase N-terminal domain-containing protein</fullName>
    </recommendedName>
</protein>
<feature type="binding site" evidence="5">
    <location>
        <position position="13"/>
    </location>
    <ligand>
        <name>S-adenosyl-L-methionine</name>
        <dbReference type="ChEBI" id="CHEBI:59789"/>
    </ligand>
</feature>
<dbReference type="PROSITE" id="PS51689">
    <property type="entry name" value="SAM_RNA_A_N6_MT"/>
    <property type="match status" value="1"/>
</dbReference>
<proteinExistence type="inferred from homology"/>
<dbReference type="InterPro" id="IPR023165">
    <property type="entry name" value="rRNA_Ade_diMease-like_C"/>
</dbReference>
<evidence type="ECO:0000313" key="8">
    <source>
        <dbReference type="Proteomes" id="UP000182753"/>
    </source>
</evidence>
<keyword evidence="2 5" id="KW-0808">Transferase</keyword>
<accession>A0A1J4RUZ7</accession>
<dbReference type="PROSITE" id="PS01131">
    <property type="entry name" value="RRNA_A_DIMETH"/>
    <property type="match status" value="1"/>
</dbReference>
<evidence type="ECO:0000256" key="2">
    <source>
        <dbReference type="ARBA" id="ARBA00022679"/>
    </source>
</evidence>
<dbReference type="Gene3D" id="3.40.50.150">
    <property type="entry name" value="Vaccinia Virus protein VP39"/>
    <property type="match status" value="1"/>
</dbReference>
<dbReference type="GO" id="GO:0005829">
    <property type="term" value="C:cytosol"/>
    <property type="evidence" value="ECO:0007669"/>
    <property type="project" value="TreeGrafter"/>
</dbReference>
<dbReference type="InterPro" id="IPR029063">
    <property type="entry name" value="SAM-dependent_MTases_sf"/>
</dbReference>
<evidence type="ECO:0000313" key="7">
    <source>
        <dbReference type="EMBL" id="OIN90172.1"/>
    </source>
</evidence>
<dbReference type="CDD" id="cd02440">
    <property type="entry name" value="AdoMet_MTases"/>
    <property type="match status" value="1"/>
</dbReference>
<feature type="binding site" evidence="5">
    <location>
        <position position="40"/>
    </location>
    <ligand>
        <name>S-adenosyl-L-methionine</name>
        <dbReference type="ChEBI" id="CHEBI:59789"/>
    </ligand>
</feature>
<dbReference type="PANTHER" id="PTHR11727">
    <property type="entry name" value="DIMETHYLADENOSINE TRANSFERASE"/>
    <property type="match status" value="1"/>
</dbReference>
<dbReference type="NCBIfam" id="NF000499">
    <property type="entry name" value="Erm23S_rRNA_broad"/>
    <property type="match status" value="1"/>
</dbReference>
<keyword evidence="1 5" id="KW-0489">Methyltransferase</keyword>
<keyword evidence="3 5" id="KW-0949">S-adenosyl-L-methionine</keyword>
<feature type="binding site" evidence="5">
    <location>
        <position position="15"/>
    </location>
    <ligand>
        <name>S-adenosyl-L-methionine</name>
        <dbReference type="ChEBI" id="CHEBI:59789"/>
    </ligand>
</feature>
<dbReference type="SMART" id="SM00650">
    <property type="entry name" value="rADc"/>
    <property type="match status" value="1"/>
</dbReference>
<name>A0A1J4RUZ7_9BACT</name>
<evidence type="ECO:0000256" key="5">
    <source>
        <dbReference type="PROSITE-ProRule" id="PRU01026"/>
    </source>
</evidence>
<dbReference type="InterPro" id="IPR001737">
    <property type="entry name" value="KsgA/Erm"/>
</dbReference>
<comment type="caution">
    <text evidence="7">The sequence shown here is derived from an EMBL/GenBank/DDBJ whole genome shotgun (WGS) entry which is preliminary data.</text>
</comment>
<keyword evidence="4 5" id="KW-0694">RNA-binding</keyword>
<evidence type="ECO:0000256" key="3">
    <source>
        <dbReference type="ARBA" id="ARBA00022691"/>
    </source>
</evidence>
<feature type="domain" description="Ribosomal RNA adenine methylase transferase N-terminal" evidence="6">
    <location>
        <begin position="20"/>
        <end position="187"/>
    </location>
</feature>
<reference evidence="7 8" key="1">
    <citation type="journal article" date="2016" name="Environ. Microbiol.">
        <title>Genomic resolution of a cold subsurface aquifer community provides metabolic insights for novel microbes adapted to high CO concentrations.</title>
        <authorList>
            <person name="Probst A.J."/>
            <person name="Castelle C.J."/>
            <person name="Singh A."/>
            <person name="Brown C.T."/>
            <person name="Anantharaman K."/>
            <person name="Sharon I."/>
            <person name="Hug L.A."/>
            <person name="Burstein D."/>
            <person name="Emerson J.B."/>
            <person name="Thomas B.C."/>
            <person name="Banfield J.F."/>
        </authorList>
    </citation>
    <scope>NUCLEOTIDE SEQUENCE [LARGE SCALE GENOMIC DNA]</scope>
    <source>
        <strain evidence="7">CG1_02_42_45</strain>
    </source>
</reference>
<comment type="similarity">
    <text evidence="5">Belongs to the class I-like SAM-binding methyltransferase superfamily. rRNA adenine N(6)-methyltransferase family.</text>
</comment>
<dbReference type="PANTHER" id="PTHR11727:SF7">
    <property type="entry name" value="DIMETHYLADENOSINE TRANSFERASE-RELATED"/>
    <property type="match status" value="1"/>
</dbReference>
<evidence type="ECO:0000256" key="1">
    <source>
        <dbReference type="ARBA" id="ARBA00022603"/>
    </source>
</evidence>
<evidence type="ECO:0000259" key="6">
    <source>
        <dbReference type="SMART" id="SM00650"/>
    </source>
</evidence>